<dbReference type="InterPro" id="IPR005146">
    <property type="entry name" value="B3/B4_tRNA-bd"/>
</dbReference>
<dbReference type="FunFam" id="3.50.40.10:FF:000001">
    <property type="entry name" value="Phenylalanine--tRNA ligase beta subunit"/>
    <property type="match status" value="1"/>
</dbReference>
<proteinExistence type="inferred from homology"/>
<dbReference type="NCBIfam" id="TIGR00472">
    <property type="entry name" value="pheT_bact"/>
    <property type="match status" value="1"/>
</dbReference>
<comment type="catalytic activity">
    <reaction evidence="14 15">
        <text>tRNA(Phe) + L-phenylalanine + ATP = L-phenylalanyl-tRNA(Phe) + AMP + diphosphate + H(+)</text>
        <dbReference type="Rhea" id="RHEA:19413"/>
        <dbReference type="Rhea" id="RHEA-COMP:9668"/>
        <dbReference type="Rhea" id="RHEA-COMP:9699"/>
        <dbReference type="ChEBI" id="CHEBI:15378"/>
        <dbReference type="ChEBI" id="CHEBI:30616"/>
        <dbReference type="ChEBI" id="CHEBI:33019"/>
        <dbReference type="ChEBI" id="CHEBI:58095"/>
        <dbReference type="ChEBI" id="CHEBI:78442"/>
        <dbReference type="ChEBI" id="CHEBI:78531"/>
        <dbReference type="ChEBI" id="CHEBI:456215"/>
        <dbReference type="EC" id="6.1.1.20"/>
    </reaction>
</comment>
<dbReference type="SUPFAM" id="SSF50249">
    <property type="entry name" value="Nucleic acid-binding proteins"/>
    <property type="match status" value="1"/>
</dbReference>
<keyword evidence="6 15" id="KW-0436">Ligase</keyword>
<sequence>MLVPVKWLKDYVNIDIDTKELADRLTMSGSHVESIKYVDEGVEKVVVGKIVKIEEHPNADKLVVTTVDVGNEQLQIVTGAKNIKEGDYVPVALVGAKLPIGLKIKKTKLRGIESYGMLCSLQELGIDEDLIPKEFKDGIYILDKEYQLGKDIKEVLGLKGEIIEFEITPNRPDCLSIIGMARETAATLGKKLSYPEITIKDETDDIKDYLYGIEVEDDKLCRRYYGRVIKDIKVGPSPLWLQMKLIEAGLRPINNIVDITNYVMLELGQPLHAFDLDKIEENKIIVRRAKDGEKIITLDDEERKLDETMLVIADGKKPVAIAGVMGGANSEVTRETKTILIESANFNGRNVRLTSRKVGLRTEASSRFEKDLDPNLADKACNRVCQLIEEIGAGKVVKGYIDINNEPKKVHEVTLRPKRVNKLLGVEIDTEKMIEILNNLELKAEKIENKIHVKVPTFRQDVEIEADLIEEVGRIYGFHIIEKKPLTGTLTRGEKSRERKIEDLIKTTLTGMGLNEITTYSFISPKAYDKINLPEHSIKRNCVEIMNPLGEDYSVMRTTLIPNMLDVLSRNYNYGISKAWAYEIGNIFIPKSVPVKSLPYEIKTLCIGMYGSSDFFDIKGVLESVLNKLGINNHEYIREENYNTFHPGRTASIVYGNNVLGVVGEIHPDVLENYGIDERIYVAEIDLEIVAYLANLKREYKPLPKYPAITRDIAVVVDKELMVKEIEQIIWENGKGLVEDAKLFDIYTGEQIPEGKKSVAYSITYRSHEKTLRDKEVNEIHEKIIKKLEDNLGASLR</sequence>
<dbReference type="Pfam" id="PF17759">
    <property type="entry name" value="tRNA_synthFbeta"/>
    <property type="match status" value="1"/>
</dbReference>
<dbReference type="PROSITE" id="PS51447">
    <property type="entry name" value="FDX_ACB"/>
    <property type="match status" value="1"/>
</dbReference>
<dbReference type="FunFam" id="3.30.70.380:FF:000001">
    <property type="entry name" value="Phenylalanine--tRNA ligase beta subunit"/>
    <property type="match status" value="1"/>
</dbReference>
<dbReference type="PROSITE" id="PS51483">
    <property type="entry name" value="B5"/>
    <property type="match status" value="1"/>
</dbReference>
<dbReference type="GO" id="GO:0000287">
    <property type="term" value="F:magnesium ion binding"/>
    <property type="evidence" value="ECO:0007669"/>
    <property type="project" value="UniProtKB-UniRule"/>
</dbReference>
<dbReference type="SUPFAM" id="SSF55681">
    <property type="entry name" value="Class II aaRS and biotin synthetases"/>
    <property type="match status" value="1"/>
</dbReference>
<feature type="domain" description="FDX-ACB" evidence="18">
    <location>
        <begin position="704"/>
        <end position="797"/>
    </location>
</feature>
<evidence type="ECO:0000259" key="19">
    <source>
        <dbReference type="PROSITE" id="PS51483"/>
    </source>
</evidence>
<dbReference type="InterPro" id="IPR036690">
    <property type="entry name" value="Fdx_antiC-bd_sf"/>
</dbReference>
<dbReference type="Pfam" id="PF03147">
    <property type="entry name" value="FDX-ACB"/>
    <property type="match status" value="1"/>
</dbReference>
<evidence type="ECO:0000256" key="11">
    <source>
        <dbReference type="ARBA" id="ARBA00022884"/>
    </source>
</evidence>
<dbReference type="InterPro" id="IPR020825">
    <property type="entry name" value="Phe-tRNA_synthase-like_B3/B4"/>
</dbReference>
<dbReference type="CDD" id="cd00769">
    <property type="entry name" value="PheRS_beta_core"/>
    <property type="match status" value="1"/>
</dbReference>
<keyword evidence="13 15" id="KW-0030">Aminoacyl-tRNA synthetase</keyword>
<dbReference type="Gene3D" id="3.30.930.10">
    <property type="entry name" value="Bira Bifunctional Protein, Domain 2"/>
    <property type="match status" value="1"/>
</dbReference>
<dbReference type="Pfam" id="PF03483">
    <property type="entry name" value="B3_4"/>
    <property type="match status" value="1"/>
</dbReference>
<dbReference type="InterPro" id="IPR002547">
    <property type="entry name" value="tRNA-bd_dom"/>
</dbReference>
<dbReference type="InterPro" id="IPR005121">
    <property type="entry name" value="Fdx_antiC-bd"/>
</dbReference>
<dbReference type="FunFam" id="2.40.50.140:FF:000045">
    <property type="entry name" value="Phenylalanine--tRNA ligase beta subunit"/>
    <property type="match status" value="1"/>
</dbReference>
<dbReference type="PANTHER" id="PTHR10947">
    <property type="entry name" value="PHENYLALANYL-TRNA SYNTHETASE BETA CHAIN AND LEUCINE-RICH REPEAT-CONTAINING PROTEIN 47"/>
    <property type="match status" value="1"/>
</dbReference>
<dbReference type="EC" id="6.1.1.20" evidence="15"/>
<dbReference type="SMART" id="SM00873">
    <property type="entry name" value="B3_4"/>
    <property type="match status" value="1"/>
</dbReference>
<keyword evidence="8 15" id="KW-0547">Nucleotide-binding</keyword>
<evidence type="ECO:0000256" key="15">
    <source>
        <dbReference type="HAMAP-Rule" id="MF_00283"/>
    </source>
</evidence>
<keyword evidence="12 15" id="KW-0648">Protein biosynthesis</keyword>
<evidence type="ECO:0000259" key="17">
    <source>
        <dbReference type="PROSITE" id="PS50886"/>
    </source>
</evidence>
<dbReference type="GO" id="GO:0006432">
    <property type="term" value="P:phenylalanyl-tRNA aminoacylation"/>
    <property type="evidence" value="ECO:0007669"/>
    <property type="project" value="UniProtKB-UniRule"/>
</dbReference>
<evidence type="ECO:0000256" key="10">
    <source>
        <dbReference type="ARBA" id="ARBA00022842"/>
    </source>
</evidence>
<keyword evidence="10 15" id="KW-0460">Magnesium</keyword>
<dbReference type="OrthoDB" id="9805455at2"/>
<evidence type="ECO:0000256" key="5">
    <source>
        <dbReference type="ARBA" id="ARBA00022555"/>
    </source>
</evidence>
<dbReference type="GO" id="GO:0140096">
    <property type="term" value="F:catalytic activity, acting on a protein"/>
    <property type="evidence" value="ECO:0007669"/>
    <property type="project" value="UniProtKB-ARBA"/>
</dbReference>
<dbReference type="GO" id="GO:0009328">
    <property type="term" value="C:phenylalanine-tRNA ligase complex"/>
    <property type="evidence" value="ECO:0007669"/>
    <property type="project" value="TreeGrafter"/>
</dbReference>
<dbReference type="SUPFAM" id="SSF54991">
    <property type="entry name" value="Anticodon-binding domain of PheRS"/>
    <property type="match status" value="1"/>
</dbReference>
<dbReference type="CDD" id="cd02796">
    <property type="entry name" value="tRNA_bind_bactPheRS"/>
    <property type="match status" value="1"/>
</dbReference>
<dbReference type="InterPro" id="IPR045060">
    <property type="entry name" value="Phe-tRNA-ligase_IIc_bsu"/>
</dbReference>
<dbReference type="Gene3D" id="3.50.40.10">
    <property type="entry name" value="Phenylalanyl-trna Synthetase, Chain B, domain 3"/>
    <property type="match status" value="1"/>
</dbReference>
<dbReference type="GO" id="GO:0005524">
    <property type="term" value="F:ATP binding"/>
    <property type="evidence" value="ECO:0007669"/>
    <property type="project" value="UniProtKB-UniRule"/>
</dbReference>
<dbReference type="SUPFAM" id="SSF56037">
    <property type="entry name" value="PheT/TilS domain"/>
    <property type="match status" value="1"/>
</dbReference>
<feature type="domain" description="TRNA-binding" evidence="17">
    <location>
        <begin position="39"/>
        <end position="153"/>
    </location>
</feature>
<dbReference type="Proteomes" id="UP000284177">
    <property type="component" value="Unassembled WGS sequence"/>
</dbReference>
<gene>
    <name evidence="15" type="primary">pheT</name>
    <name evidence="20" type="ORF">BET03_10680</name>
</gene>
<keyword evidence="9 15" id="KW-0067">ATP-binding</keyword>
<dbReference type="PROSITE" id="PS50886">
    <property type="entry name" value="TRBD"/>
    <property type="match status" value="1"/>
</dbReference>
<dbReference type="InterPro" id="IPR041616">
    <property type="entry name" value="PheRS_beta_core"/>
</dbReference>
<evidence type="ECO:0000256" key="6">
    <source>
        <dbReference type="ARBA" id="ARBA00022598"/>
    </source>
</evidence>
<name>A0A419T511_9FIRM</name>
<dbReference type="Gene3D" id="2.40.50.140">
    <property type="entry name" value="Nucleic acid-binding proteins"/>
    <property type="match status" value="1"/>
</dbReference>
<comment type="subcellular location">
    <subcellularLocation>
        <location evidence="1 15">Cytoplasm</location>
    </subcellularLocation>
</comment>
<evidence type="ECO:0000256" key="7">
    <source>
        <dbReference type="ARBA" id="ARBA00022723"/>
    </source>
</evidence>
<feature type="binding site" evidence="15">
    <location>
        <position position="470"/>
    </location>
    <ligand>
        <name>Mg(2+)</name>
        <dbReference type="ChEBI" id="CHEBI:18420"/>
        <note>shared with alpha subunit</note>
    </ligand>
</feature>
<dbReference type="InterPro" id="IPR012340">
    <property type="entry name" value="NA-bd_OB-fold"/>
</dbReference>
<organism evidence="20 21">
    <name type="scientific">Thermohalobacter berrensis</name>
    <dbReference type="NCBI Taxonomy" id="99594"/>
    <lineage>
        <taxon>Bacteria</taxon>
        <taxon>Bacillati</taxon>
        <taxon>Bacillota</taxon>
        <taxon>Tissierellia</taxon>
        <taxon>Tissierellales</taxon>
        <taxon>Thermohalobacteraceae</taxon>
        <taxon>Thermohalobacter</taxon>
    </lineage>
</organism>
<dbReference type="InterPro" id="IPR004532">
    <property type="entry name" value="Phe-tRNA-ligase_IIc_bsu_bact"/>
</dbReference>
<protein>
    <recommendedName>
        <fullName evidence="15">Phenylalanine--tRNA ligase beta subunit</fullName>
        <ecNumber evidence="15">6.1.1.20</ecNumber>
    </recommendedName>
    <alternativeName>
        <fullName evidence="15">Phenylalanyl-tRNA synthetase beta subunit</fullName>
        <shortName evidence="15">PheRS</shortName>
    </alternativeName>
</protein>
<dbReference type="InterPro" id="IPR033714">
    <property type="entry name" value="tRNA_bind_bactPheRS"/>
</dbReference>
<dbReference type="Gene3D" id="3.30.56.10">
    <property type="match status" value="2"/>
</dbReference>
<dbReference type="FunFam" id="3.30.56.10:FF:000002">
    <property type="entry name" value="Phenylalanine--tRNA ligase beta subunit"/>
    <property type="match status" value="1"/>
</dbReference>
<feature type="binding site" evidence="15">
    <location>
        <position position="467"/>
    </location>
    <ligand>
        <name>Mg(2+)</name>
        <dbReference type="ChEBI" id="CHEBI:18420"/>
        <note>shared with alpha subunit</note>
    </ligand>
</feature>
<evidence type="ECO:0000256" key="12">
    <source>
        <dbReference type="ARBA" id="ARBA00022917"/>
    </source>
</evidence>
<comment type="cofactor">
    <cofactor evidence="15">
        <name>Mg(2+)</name>
        <dbReference type="ChEBI" id="CHEBI:18420"/>
    </cofactor>
    <text evidence="15">Binds 2 magnesium ions per tetramer.</text>
</comment>
<evidence type="ECO:0000259" key="18">
    <source>
        <dbReference type="PROSITE" id="PS51447"/>
    </source>
</evidence>
<dbReference type="Pfam" id="PF03484">
    <property type="entry name" value="B5"/>
    <property type="match status" value="1"/>
</dbReference>
<keyword evidence="11 16" id="KW-0694">RNA-binding</keyword>
<feature type="domain" description="B5" evidence="19">
    <location>
        <begin position="408"/>
        <end position="483"/>
    </location>
</feature>
<evidence type="ECO:0000256" key="3">
    <source>
        <dbReference type="ARBA" id="ARBA00011209"/>
    </source>
</evidence>
<dbReference type="PANTHER" id="PTHR10947:SF0">
    <property type="entry name" value="PHENYLALANINE--TRNA LIGASE BETA SUBUNIT"/>
    <property type="match status" value="1"/>
</dbReference>
<evidence type="ECO:0000256" key="2">
    <source>
        <dbReference type="ARBA" id="ARBA00008653"/>
    </source>
</evidence>
<keyword evidence="5 16" id="KW-0820">tRNA-binding</keyword>
<dbReference type="GO" id="GO:0016740">
    <property type="term" value="F:transferase activity"/>
    <property type="evidence" value="ECO:0007669"/>
    <property type="project" value="UniProtKB-ARBA"/>
</dbReference>
<evidence type="ECO:0000256" key="4">
    <source>
        <dbReference type="ARBA" id="ARBA00022490"/>
    </source>
</evidence>
<evidence type="ECO:0000256" key="8">
    <source>
        <dbReference type="ARBA" id="ARBA00022741"/>
    </source>
</evidence>
<dbReference type="Pfam" id="PF01588">
    <property type="entry name" value="tRNA_bind"/>
    <property type="match status" value="1"/>
</dbReference>
<dbReference type="HAMAP" id="MF_00283">
    <property type="entry name" value="Phe_tRNA_synth_beta1"/>
    <property type="match status" value="1"/>
</dbReference>
<dbReference type="SMART" id="SM00874">
    <property type="entry name" value="B5"/>
    <property type="match status" value="1"/>
</dbReference>
<dbReference type="InterPro" id="IPR005147">
    <property type="entry name" value="tRNA_synthase_B5-dom"/>
</dbReference>
<feature type="binding site" evidence="15">
    <location>
        <position position="461"/>
    </location>
    <ligand>
        <name>Mg(2+)</name>
        <dbReference type="ChEBI" id="CHEBI:18420"/>
        <note>shared with alpha subunit</note>
    </ligand>
</feature>
<dbReference type="InterPro" id="IPR009061">
    <property type="entry name" value="DNA-bd_dom_put_sf"/>
</dbReference>
<dbReference type="RefSeq" id="WP_120168358.1">
    <property type="nucleotide sequence ID" value="NZ_MCIB01000010.1"/>
</dbReference>
<dbReference type="Gene3D" id="3.30.70.380">
    <property type="entry name" value="Ferrodoxin-fold anticodon-binding domain"/>
    <property type="match status" value="1"/>
</dbReference>
<comment type="subunit">
    <text evidence="3 15">Tetramer of two alpha and two beta subunits.</text>
</comment>
<evidence type="ECO:0000256" key="1">
    <source>
        <dbReference type="ARBA" id="ARBA00004496"/>
    </source>
</evidence>
<evidence type="ECO:0000313" key="21">
    <source>
        <dbReference type="Proteomes" id="UP000284177"/>
    </source>
</evidence>
<comment type="similarity">
    <text evidence="2 15">Belongs to the phenylalanyl-tRNA synthetase beta subunit family. Type 1 subfamily.</text>
</comment>
<evidence type="ECO:0000256" key="14">
    <source>
        <dbReference type="ARBA" id="ARBA00049255"/>
    </source>
</evidence>
<keyword evidence="21" id="KW-1185">Reference proteome</keyword>
<accession>A0A419T511</accession>
<dbReference type="SUPFAM" id="SSF46955">
    <property type="entry name" value="Putative DNA-binding domain"/>
    <property type="match status" value="1"/>
</dbReference>
<reference evidence="20 21" key="1">
    <citation type="submission" date="2016-08" db="EMBL/GenBank/DDBJ databases">
        <title>Novel Firmicutes and Novel Genomes.</title>
        <authorList>
            <person name="Poppleton D.I."/>
            <person name="Gribaldo S."/>
        </authorList>
    </citation>
    <scope>NUCLEOTIDE SEQUENCE [LARGE SCALE GENOMIC DNA]</scope>
    <source>
        <strain evidence="20 21">CTT3</strain>
    </source>
</reference>
<keyword evidence="7 15" id="KW-0479">Metal-binding</keyword>
<evidence type="ECO:0000313" key="20">
    <source>
        <dbReference type="EMBL" id="RKD32535.1"/>
    </source>
</evidence>
<dbReference type="InterPro" id="IPR045864">
    <property type="entry name" value="aa-tRNA-synth_II/BPL/LPL"/>
</dbReference>
<dbReference type="NCBIfam" id="NF045760">
    <property type="entry name" value="YtpR"/>
    <property type="match status" value="1"/>
</dbReference>
<dbReference type="SMART" id="SM00896">
    <property type="entry name" value="FDX-ACB"/>
    <property type="match status" value="1"/>
</dbReference>
<dbReference type="GO" id="GO:0000049">
    <property type="term" value="F:tRNA binding"/>
    <property type="evidence" value="ECO:0007669"/>
    <property type="project" value="UniProtKB-UniRule"/>
</dbReference>
<dbReference type="EMBL" id="MCIB01000010">
    <property type="protein sequence ID" value="RKD32535.1"/>
    <property type="molecule type" value="Genomic_DNA"/>
</dbReference>
<comment type="caution">
    <text evidence="20">The sequence shown here is derived from an EMBL/GenBank/DDBJ whole genome shotgun (WGS) entry which is preliminary data.</text>
</comment>
<evidence type="ECO:0000256" key="16">
    <source>
        <dbReference type="PROSITE-ProRule" id="PRU00209"/>
    </source>
</evidence>
<keyword evidence="4 15" id="KW-0963">Cytoplasm</keyword>
<feature type="binding site" evidence="15">
    <location>
        <position position="471"/>
    </location>
    <ligand>
        <name>Mg(2+)</name>
        <dbReference type="ChEBI" id="CHEBI:18420"/>
        <note>shared with alpha subunit</note>
    </ligand>
</feature>
<evidence type="ECO:0000256" key="13">
    <source>
        <dbReference type="ARBA" id="ARBA00023146"/>
    </source>
</evidence>
<dbReference type="AlphaFoldDB" id="A0A419T511"/>
<dbReference type="GO" id="GO:0004826">
    <property type="term" value="F:phenylalanine-tRNA ligase activity"/>
    <property type="evidence" value="ECO:0007669"/>
    <property type="project" value="UniProtKB-UniRule"/>
</dbReference>
<evidence type="ECO:0000256" key="9">
    <source>
        <dbReference type="ARBA" id="ARBA00022840"/>
    </source>
</evidence>